<organism evidence="1 2">
    <name type="scientific">Bifidobacterium mongoliense</name>
    <dbReference type="NCBI Taxonomy" id="518643"/>
    <lineage>
        <taxon>Bacteria</taxon>
        <taxon>Bacillati</taxon>
        <taxon>Actinomycetota</taxon>
        <taxon>Actinomycetes</taxon>
        <taxon>Bifidobacteriales</taxon>
        <taxon>Bifidobacteriaceae</taxon>
        <taxon>Bifidobacterium</taxon>
    </lineage>
</organism>
<gene>
    <name evidence="1" type="ORF">BMONG18_0115</name>
</gene>
<proteinExistence type="predicted"/>
<protein>
    <submittedName>
        <fullName evidence="1">Uncharacterized protein</fullName>
    </submittedName>
</protein>
<evidence type="ECO:0000313" key="2">
    <source>
        <dbReference type="Proteomes" id="UP000285266"/>
    </source>
</evidence>
<accession>A0A423UFU9</accession>
<dbReference type="AlphaFoldDB" id="A0A423UFU9"/>
<dbReference type="Proteomes" id="UP000285266">
    <property type="component" value="Unassembled WGS sequence"/>
</dbReference>
<dbReference type="EMBL" id="QRAJ01000001">
    <property type="protein sequence ID" value="ROT87575.1"/>
    <property type="molecule type" value="Genomic_DNA"/>
</dbReference>
<reference evidence="1 2" key="1">
    <citation type="submission" date="2018-07" db="EMBL/GenBank/DDBJ databases">
        <title>The role of parmesan cheese in vectoring bovine microbiota.</title>
        <authorList>
            <person name="Lugli G.A."/>
            <person name="Milani C."/>
        </authorList>
    </citation>
    <scope>NUCLEOTIDE SEQUENCE [LARGE SCALE GENOMIC DNA]</scope>
    <source>
        <strain evidence="1 2">BMONG18</strain>
    </source>
</reference>
<name>A0A423UFU9_9BIFI</name>
<comment type="caution">
    <text evidence="1">The sequence shown here is derived from an EMBL/GenBank/DDBJ whole genome shotgun (WGS) entry which is preliminary data.</text>
</comment>
<evidence type="ECO:0000313" key="1">
    <source>
        <dbReference type="EMBL" id="ROT87575.1"/>
    </source>
</evidence>
<sequence length="145" mass="15760">MPILQGFEEVSITAPITKMTMTVMDTRVRFNKATAIALGYPAYVKVLVNEKTKQVALEVCTGRDANAVKFSKPEGKQTASVSLKDATLVATIREFFTLKPVPEGEDSYAAVPGKLFPEQHVVVFDAAGAVAGTMKRRGRKKVVKD</sequence>
<dbReference type="RefSeq" id="WP_123644288.1">
    <property type="nucleotide sequence ID" value="NZ_JBBMLG010000006.1"/>
</dbReference>